<keyword evidence="1" id="KW-0472">Membrane</keyword>
<feature type="signal peptide" evidence="2">
    <location>
        <begin position="1"/>
        <end position="22"/>
    </location>
</feature>
<protein>
    <submittedName>
        <fullName evidence="3">Uncharacterized protein</fullName>
    </submittedName>
</protein>
<keyword evidence="1" id="KW-1133">Transmembrane helix</keyword>
<evidence type="ECO:0000256" key="1">
    <source>
        <dbReference type="SAM" id="Phobius"/>
    </source>
</evidence>
<keyword evidence="2" id="KW-0732">Signal</keyword>
<dbReference type="AlphaFoldDB" id="A0A2H0XC02"/>
<dbReference type="Proteomes" id="UP000231098">
    <property type="component" value="Unassembled WGS sequence"/>
</dbReference>
<evidence type="ECO:0000313" key="4">
    <source>
        <dbReference type="Proteomes" id="UP000231098"/>
    </source>
</evidence>
<accession>A0A2H0XC02</accession>
<reference evidence="4" key="1">
    <citation type="submission" date="2017-09" db="EMBL/GenBank/DDBJ databases">
        <title>Depth-based differentiation of microbial function through sediment-hosted aquifers and enrichment of novel symbionts in the deep terrestrial subsurface.</title>
        <authorList>
            <person name="Probst A.J."/>
            <person name="Ladd B."/>
            <person name="Jarett J.K."/>
            <person name="Geller-Mcgrath D.E."/>
            <person name="Sieber C.M.K."/>
            <person name="Emerson J.B."/>
            <person name="Anantharaman K."/>
            <person name="Thomas B.C."/>
            <person name="Malmstrom R."/>
            <person name="Stieglmeier M."/>
            <person name="Klingl A."/>
            <person name="Woyke T."/>
            <person name="Ryan C.M."/>
            <person name="Banfield J.F."/>
        </authorList>
    </citation>
    <scope>NUCLEOTIDE SEQUENCE [LARGE SCALE GENOMIC DNA]</scope>
</reference>
<feature type="chain" id="PRO_5013722448" evidence="2">
    <location>
        <begin position="23"/>
        <end position="203"/>
    </location>
</feature>
<dbReference type="EMBL" id="PEYV01000026">
    <property type="protein sequence ID" value="PIS21699.1"/>
    <property type="molecule type" value="Genomic_DNA"/>
</dbReference>
<comment type="caution">
    <text evidence="3">The sequence shown here is derived from an EMBL/GenBank/DDBJ whole genome shotgun (WGS) entry which is preliminary data.</text>
</comment>
<proteinExistence type="predicted"/>
<keyword evidence="1" id="KW-0812">Transmembrane</keyword>
<sequence length="203" mass="22326">MKKLILLIIFTVLFIFPQGALAAEVLTFDSTDHYLGACQLTDKSEWTLINDLAVTKFQVWYNWDQGETSLPVTVTKDGAVFAEFTATRADCDPYQQQWCNADFQINKTFPSGTYQTKIPTAKQCLKPGGTGAIRLYGEDDVATVEPLLTTQSAPTNDVVCAPCPTPISACKNPTSQMIITSVVTFFVTLVLSSFIFKRKSSVA</sequence>
<gene>
    <name evidence="3" type="ORF">COT51_01360</name>
</gene>
<evidence type="ECO:0000313" key="3">
    <source>
        <dbReference type="EMBL" id="PIS21699.1"/>
    </source>
</evidence>
<organism evidence="3 4">
    <name type="scientific">candidate division WWE3 bacterium CG08_land_8_20_14_0_20_41_15</name>
    <dbReference type="NCBI Taxonomy" id="1975086"/>
    <lineage>
        <taxon>Bacteria</taxon>
        <taxon>Katanobacteria</taxon>
    </lineage>
</organism>
<evidence type="ECO:0000256" key="2">
    <source>
        <dbReference type="SAM" id="SignalP"/>
    </source>
</evidence>
<name>A0A2H0XC02_UNCKA</name>
<feature type="transmembrane region" description="Helical" evidence="1">
    <location>
        <begin position="177"/>
        <end position="196"/>
    </location>
</feature>